<dbReference type="Pfam" id="PF01738">
    <property type="entry name" value="DLH"/>
    <property type="match status" value="1"/>
</dbReference>
<dbReference type="InterPro" id="IPR002925">
    <property type="entry name" value="Dienelactn_hydro"/>
</dbReference>
<dbReference type="InterPro" id="IPR029058">
    <property type="entry name" value="AB_hydrolase_fold"/>
</dbReference>
<dbReference type="PANTHER" id="PTHR46623">
    <property type="entry name" value="CARBOXYMETHYLENEBUTENOLIDASE-RELATED"/>
    <property type="match status" value="1"/>
</dbReference>
<dbReference type="AlphaFoldDB" id="A0A8J4PQQ7"/>
<name>A0A8J4PQQ7_9MYCE</name>
<evidence type="ECO:0000313" key="3">
    <source>
        <dbReference type="Proteomes" id="UP000695562"/>
    </source>
</evidence>
<dbReference type="OrthoDB" id="17560at2759"/>
<sequence length="257" mass="28738">MSNLKSETIYVNINGLKCDTFITRPSDIQSPLPIIVFCMDMFGLRPNLYKIAERIAEHGFFVVLPNIFYRNISEPIVTSLENVDALCGALCAARGVAAKCSIVEFLSDMKSVLEYVSTHYGDVTQKDNVGLLGLCFGGAFAMRLANEYPEIIKSCASVHAGQLVTDTPESPHKLINNIKAVCYFAHADQDQWMTLEDISVLNKALDDANINYESEVYAGCAHGWNIEDFFMFNREGHEKTMAKLFDFYSKTLKKATQ</sequence>
<dbReference type="EMBL" id="AJWJ01000313">
    <property type="protein sequence ID" value="KAF2072069.1"/>
    <property type="molecule type" value="Genomic_DNA"/>
</dbReference>
<dbReference type="GO" id="GO:0016787">
    <property type="term" value="F:hydrolase activity"/>
    <property type="evidence" value="ECO:0007669"/>
    <property type="project" value="InterPro"/>
</dbReference>
<proteinExistence type="predicted"/>
<feature type="domain" description="Dienelactone hydrolase" evidence="1">
    <location>
        <begin position="20"/>
        <end position="249"/>
    </location>
</feature>
<dbReference type="SUPFAM" id="SSF53474">
    <property type="entry name" value="alpha/beta-Hydrolases"/>
    <property type="match status" value="1"/>
</dbReference>
<protein>
    <recommendedName>
        <fullName evidence="1">Dienelactone hydrolase domain-containing protein</fullName>
    </recommendedName>
</protein>
<dbReference type="Gene3D" id="3.40.50.1820">
    <property type="entry name" value="alpha/beta hydrolase"/>
    <property type="match status" value="1"/>
</dbReference>
<organism evidence="2 3">
    <name type="scientific">Polysphondylium violaceum</name>
    <dbReference type="NCBI Taxonomy" id="133409"/>
    <lineage>
        <taxon>Eukaryota</taxon>
        <taxon>Amoebozoa</taxon>
        <taxon>Evosea</taxon>
        <taxon>Eumycetozoa</taxon>
        <taxon>Dictyostelia</taxon>
        <taxon>Dictyosteliales</taxon>
        <taxon>Dictyosteliaceae</taxon>
        <taxon>Polysphondylium</taxon>
    </lineage>
</organism>
<comment type="caution">
    <text evidence="2">The sequence shown here is derived from an EMBL/GenBank/DDBJ whole genome shotgun (WGS) entry which is preliminary data.</text>
</comment>
<reference evidence="2" key="1">
    <citation type="submission" date="2020-01" db="EMBL/GenBank/DDBJ databases">
        <title>Development of genomics and gene disruption for Polysphondylium violaceum indicates a role for the polyketide synthase stlB in stalk morphogenesis.</title>
        <authorList>
            <person name="Narita B."/>
            <person name="Kawabe Y."/>
            <person name="Kin K."/>
            <person name="Saito T."/>
            <person name="Gibbs R."/>
            <person name="Kuspa A."/>
            <person name="Muzny D."/>
            <person name="Queller D."/>
            <person name="Richards S."/>
            <person name="Strassman J."/>
            <person name="Sucgang R."/>
            <person name="Worley K."/>
            <person name="Schaap P."/>
        </authorList>
    </citation>
    <scope>NUCLEOTIDE SEQUENCE</scope>
    <source>
        <strain evidence="2">QSvi11</strain>
    </source>
</reference>
<gene>
    <name evidence="2" type="ORF">CYY_006611</name>
</gene>
<dbReference type="Proteomes" id="UP000695562">
    <property type="component" value="Unassembled WGS sequence"/>
</dbReference>
<dbReference type="PANTHER" id="PTHR46623:SF10">
    <property type="entry name" value="CARBOXYMETHYLENEBUTENOLIDASE HOMOLOG"/>
    <property type="match status" value="1"/>
</dbReference>
<keyword evidence="3" id="KW-1185">Reference proteome</keyword>
<dbReference type="InterPro" id="IPR051049">
    <property type="entry name" value="Dienelactone_hydrolase-like"/>
</dbReference>
<accession>A0A8J4PQQ7</accession>
<evidence type="ECO:0000259" key="1">
    <source>
        <dbReference type="Pfam" id="PF01738"/>
    </source>
</evidence>
<evidence type="ECO:0000313" key="2">
    <source>
        <dbReference type="EMBL" id="KAF2072069.1"/>
    </source>
</evidence>